<comment type="caution">
    <text evidence="1">The sequence shown here is derived from an EMBL/GenBank/DDBJ whole genome shotgun (WGS) entry which is preliminary data.</text>
</comment>
<proteinExistence type="predicted"/>
<dbReference type="Proteomes" id="UP000618795">
    <property type="component" value="Unassembled WGS sequence"/>
</dbReference>
<reference evidence="1" key="2">
    <citation type="submission" date="2020-09" db="EMBL/GenBank/DDBJ databases">
        <authorList>
            <person name="Sun Q."/>
            <person name="Ohkuma M."/>
        </authorList>
    </citation>
    <scope>NUCLEOTIDE SEQUENCE</scope>
    <source>
        <strain evidence="1">JCM 4369</strain>
    </source>
</reference>
<evidence type="ECO:0000313" key="1">
    <source>
        <dbReference type="EMBL" id="GGV02348.1"/>
    </source>
</evidence>
<protein>
    <submittedName>
        <fullName evidence="1">Uncharacterized protein</fullName>
    </submittedName>
</protein>
<name>A0A918ID30_9ACTN</name>
<evidence type="ECO:0000313" key="2">
    <source>
        <dbReference type="Proteomes" id="UP000618795"/>
    </source>
</evidence>
<accession>A0A918ID30</accession>
<gene>
    <name evidence="1" type="ORF">GCM10010260_43930</name>
</gene>
<keyword evidence="2" id="KW-1185">Reference proteome</keyword>
<reference evidence="1" key="1">
    <citation type="journal article" date="2014" name="Int. J. Syst. Evol. Microbiol.">
        <title>Complete genome sequence of Corynebacterium casei LMG S-19264T (=DSM 44701T), isolated from a smear-ripened cheese.</title>
        <authorList>
            <consortium name="US DOE Joint Genome Institute (JGI-PGF)"/>
            <person name="Walter F."/>
            <person name="Albersmeier A."/>
            <person name="Kalinowski J."/>
            <person name="Ruckert C."/>
        </authorList>
    </citation>
    <scope>NUCLEOTIDE SEQUENCE</scope>
    <source>
        <strain evidence="1">JCM 4369</strain>
    </source>
</reference>
<dbReference type="EMBL" id="BMTD01000009">
    <property type="protein sequence ID" value="GGV02348.1"/>
    <property type="molecule type" value="Genomic_DNA"/>
</dbReference>
<sequence length="125" mass="13631">MADLVHPVRTQLRPLSLGCVSAAQAGGEQMYGGRWASHTGVNARGVIHRWSFFFPMWKTAVDNSVDSPGQRCPQGPQRCRGGADEGYYEGYFHCVETPKPAAMKPNPITMFQLSSASMGKEPSVT</sequence>
<organism evidence="1 2">
    <name type="scientific">Streptomyces filipinensis</name>
    <dbReference type="NCBI Taxonomy" id="66887"/>
    <lineage>
        <taxon>Bacteria</taxon>
        <taxon>Bacillati</taxon>
        <taxon>Actinomycetota</taxon>
        <taxon>Actinomycetes</taxon>
        <taxon>Kitasatosporales</taxon>
        <taxon>Streptomycetaceae</taxon>
        <taxon>Streptomyces</taxon>
    </lineage>
</organism>
<dbReference type="AlphaFoldDB" id="A0A918ID30"/>